<comment type="caution">
    <text evidence="4">The sequence shown here is derived from an EMBL/GenBank/DDBJ whole genome shotgun (WGS) entry which is preliminary data.</text>
</comment>
<organism evidence="4 5">
    <name type="scientific">Geodia barretti</name>
    <name type="common">Barrett's horny sponge</name>
    <dbReference type="NCBI Taxonomy" id="519541"/>
    <lineage>
        <taxon>Eukaryota</taxon>
        <taxon>Metazoa</taxon>
        <taxon>Porifera</taxon>
        <taxon>Demospongiae</taxon>
        <taxon>Heteroscleromorpha</taxon>
        <taxon>Tetractinellida</taxon>
        <taxon>Astrophorina</taxon>
        <taxon>Geodiidae</taxon>
        <taxon>Geodia</taxon>
    </lineage>
</organism>
<evidence type="ECO:0000256" key="2">
    <source>
        <dbReference type="ARBA" id="ARBA00023157"/>
    </source>
</evidence>
<feature type="domain" description="LamG-like jellyroll fold" evidence="3">
    <location>
        <begin position="127"/>
        <end position="267"/>
    </location>
</feature>
<dbReference type="SMART" id="SM00560">
    <property type="entry name" value="LamGL"/>
    <property type="match status" value="1"/>
</dbReference>
<keyword evidence="1" id="KW-0732">Signal</keyword>
<name>A0AA35SIJ8_GEOBA</name>
<dbReference type="EMBL" id="CASHTH010002436">
    <property type="protein sequence ID" value="CAI8029782.1"/>
    <property type="molecule type" value="Genomic_DNA"/>
</dbReference>
<evidence type="ECO:0000313" key="4">
    <source>
        <dbReference type="EMBL" id="CAI8029782.1"/>
    </source>
</evidence>
<dbReference type="AlphaFoldDB" id="A0AA35SIJ8"/>
<keyword evidence="2" id="KW-1015">Disulfide bond</keyword>
<keyword evidence="5" id="KW-1185">Reference proteome</keyword>
<evidence type="ECO:0000256" key="1">
    <source>
        <dbReference type="ARBA" id="ARBA00022729"/>
    </source>
</evidence>
<dbReference type="InterPro" id="IPR013320">
    <property type="entry name" value="ConA-like_dom_sf"/>
</dbReference>
<sequence>MRLQNGTRFQSRYFVENSRFFTVFANAKRAFALLLIAFLAWNAQPTEAIIGAVENGLVAYWSFDKDTVKIKTEAVDLLSGLAAAVHGDPELAPASDCKVGECILFDGSVDRFLVEDSNPPKIDRDWEEITLECWVYINALDDSWNRIISLDDMPTNSAVVSLYYDDDDNQHGFFIRAGGQSTVAAQDNVLEDIPLEEWLHLTGTYDGNMVHYYVNGKLEKKYAMKGGKIPKGGLLLGIGDRSDGCDCDTIQGYIDEFRIYDRVLSAAEVQNNMEATGLDVSPSASHLSVTWGHIKARRR</sequence>
<evidence type="ECO:0000313" key="5">
    <source>
        <dbReference type="Proteomes" id="UP001174909"/>
    </source>
</evidence>
<evidence type="ECO:0000259" key="3">
    <source>
        <dbReference type="SMART" id="SM00560"/>
    </source>
</evidence>
<accession>A0AA35SIJ8</accession>
<reference evidence="4" key="1">
    <citation type="submission" date="2023-03" db="EMBL/GenBank/DDBJ databases">
        <authorList>
            <person name="Steffen K."/>
            <person name="Cardenas P."/>
        </authorList>
    </citation>
    <scope>NUCLEOTIDE SEQUENCE</scope>
</reference>
<dbReference type="InterPro" id="IPR006558">
    <property type="entry name" value="LamG-like"/>
</dbReference>
<protein>
    <recommendedName>
        <fullName evidence="3">LamG-like jellyroll fold domain-containing protein</fullName>
    </recommendedName>
</protein>
<proteinExistence type="predicted"/>
<dbReference type="SUPFAM" id="SSF49899">
    <property type="entry name" value="Concanavalin A-like lectins/glucanases"/>
    <property type="match status" value="1"/>
</dbReference>
<dbReference type="Pfam" id="PF13385">
    <property type="entry name" value="Laminin_G_3"/>
    <property type="match status" value="1"/>
</dbReference>
<dbReference type="Proteomes" id="UP001174909">
    <property type="component" value="Unassembled WGS sequence"/>
</dbReference>
<dbReference type="Gene3D" id="2.60.120.200">
    <property type="match status" value="1"/>
</dbReference>
<gene>
    <name evidence="4" type="ORF">GBAR_LOCUS16894</name>
</gene>